<protein>
    <recommendedName>
        <fullName evidence="4">Nmd3 N-terminal domain-containing protein</fullName>
    </recommendedName>
</protein>
<evidence type="ECO:0000256" key="1">
    <source>
        <dbReference type="SAM" id="MobiDB-lite"/>
    </source>
</evidence>
<proteinExistence type="predicted"/>
<dbReference type="STRING" id="1802695.A3A13_00570"/>
<feature type="region of interest" description="Disordered" evidence="1">
    <location>
        <begin position="1"/>
        <end position="27"/>
    </location>
</feature>
<dbReference type="Proteomes" id="UP000178911">
    <property type="component" value="Unassembled WGS sequence"/>
</dbReference>
<accession>A0A1F8GHN6</accession>
<comment type="caution">
    <text evidence="2">The sequence shown here is derived from an EMBL/GenBank/DDBJ whole genome shotgun (WGS) entry which is preliminary data.</text>
</comment>
<gene>
    <name evidence="2" type="ORF">A3A13_00570</name>
</gene>
<name>A0A1F8GHN6_9BACT</name>
<dbReference type="EMBL" id="MGKJ01000010">
    <property type="protein sequence ID" value="OGN24560.1"/>
    <property type="molecule type" value="Genomic_DNA"/>
</dbReference>
<evidence type="ECO:0000313" key="2">
    <source>
        <dbReference type="EMBL" id="OGN24560.1"/>
    </source>
</evidence>
<evidence type="ECO:0008006" key="4">
    <source>
        <dbReference type="Google" id="ProtNLM"/>
    </source>
</evidence>
<dbReference type="AlphaFoldDB" id="A0A1F8GHN6"/>
<reference evidence="2 3" key="1">
    <citation type="journal article" date="2016" name="Nat. Commun.">
        <title>Thousands of microbial genomes shed light on interconnected biogeochemical processes in an aquifer system.</title>
        <authorList>
            <person name="Anantharaman K."/>
            <person name="Brown C.T."/>
            <person name="Hug L.A."/>
            <person name="Sharon I."/>
            <person name="Castelle C.J."/>
            <person name="Probst A.J."/>
            <person name="Thomas B.C."/>
            <person name="Singh A."/>
            <person name="Wilkins M.J."/>
            <person name="Karaoz U."/>
            <person name="Brodie E.L."/>
            <person name="Williams K.H."/>
            <person name="Hubbard S.S."/>
            <person name="Banfield J.F."/>
        </authorList>
    </citation>
    <scope>NUCLEOTIDE SEQUENCE [LARGE SCALE GENOMIC DNA]</scope>
</reference>
<feature type="compositionally biased region" description="Polar residues" evidence="1">
    <location>
        <begin position="1"/>
        <end position="10"/>
    </location>
</feature>
<evidence type="ECO:0000313" key="3">
    <source>
        <dbReference type="Proteomes" id="UP000178911"/>
    </source>
</evidence>
<organism evidence="2 3">
    <name type="scientific">Candidatus Yanofskybacteria bacterium RIFCSPLOWO2_01_FULL_43_22</name>
    <dbReference type="NCBI Taxonomy" id="1802695"/>
    <lineage>
        <taxon>Bacteria</taxon>
        <taxon>Candidatus Yanofskyibacteriota</taxon>
    </lineage>
</organism>
<sequence>MAKSLSNKQAIKTGAIGRRHQRSRKEESEFGLAGKEFVLCSDCGSVYFDKAWHHRLEEEKDVHLKTDRKIKFELCPACKMKKEKLFEGELIVIIKDKDKKADVMNTIKNSNEQARERDPMDRILWTEDKGNEVRIFTSENQLAVRIGKKLESSFPGSKLKIKHTGEDIARVYIGVIRGPRDDLNEI</sequence>